<sequence length="110" mass="10950">MRRSMVRFLLRALGFCLVAAAFAALVVDGTRSIAGGRLLQYGIGDTAAWLGGAPFAGLLAELAGAPLPVRAVAGAALAVPGWLASGALGLALLHAGRPQAARPGFSSPAT</sequence>
<accession>A0A4Q2RAA1</accession>
<evidence type="ECO:0000256" key="2">
    <source>
        <dbReference type="SAM" id="SignalP"/>
    </source>
</evidence>
<feature type="signal peptide" evidence="2">
    <location>
        <begin position="1"/>
        <end position="23"/>
    </location>
</feature>
<evidence type="ECO:0000256" key="1">
    <source>
        <dbReference type="SAM" id="Phobius"/>
    </source>
</evidence>
<keyword evidence="4" id="KW-1185">Reference proteome</keyword>
<evidence type="ECO:0000313" key="4">
    <source>
        <dbReference type="Proteomes" id="UP000289411"/>
    </source>
</evidence>
<feature type="transmembrane region" description="Helical" evidence="1">
    <location>
        <begin position="71"/>
        <end position="93"/>
    </location>
</feature>
<comment type="caution">
    <text evidence="3">The sequence shown here is derived from an EMBL/GenBank/DDBJ whole genome shotgun (WGS) entry which is preliminary data.</text>
</comment>
<gene>
    <name evidence="3" type="ORF">D3272_18985</name>
</gene>
<feature type="chain" id="PRO_5020537769" evidence="2">
    <location>
        <begin position="24"/>
        <end position="110"/>
    </location>
</feature>
<dbReference type="EMBL" id="QYBC01000017">
    <property type="protein sequence ID" value="RYB02795.1"/>
    <property type="molecule type" value="Genomic_DNA"/>
</dbReference>
<reference evidence="3 4" key="2">
    <citation type="submission" date="2019-02" db="EMBL/GenBank/DDBJ databases">
        <title>'Lichenibacterium ramalinii' gen. nov. sp. nov., 'Lichenibacterium minor' gen. nov. sp. nov.</title>
        <authorList>
            <person name="Pankratov T."/>
        </authorList>
    </citation>
    <scope>NUCLEOTIDE SEQUENCE [LARGE SCALE GENOMIC DNA]</scope>
    <source>
        <strain evidence="3 4">RmlP001</strain>
    </source>
</reference>
<name>A0A4Q2RAA1_9HYPH</name>
<organism evidence="3 4">
    <name type="scientific">Lichenibacterium ramalinae</name>
    <dbReference type="NCBI Taxonomy" id="2316527"/>
    <lineage>
        <taxon>Bacteria</taxon>
        <taxon>Pseudomonadati</taxon>
        <taxon>Pseudomonadota</taxon>
        <taxon>Alphaproteobacteria</taxon>
        <taxon>Hyphomicrobiales</taxon>
        <taxon>Lichenihabitantaceae</taxon>
        <taxon>Lichenibacterium</taxon>
    </lineage>
</organism>
<keyword evidence="1" id="KW-0812">Transmembrane</keyword>
<dbReference type="Proteomes" id="UP000289411">
    <property type="component" value="Unassembled WGS sequence"/>
</dbReference>
<keyword evidence="1" id="KW-1133">Transmembrane helix</keyword>
<keyword evidence="2" id="KW-0732">Signal</keyword>
<protein>
    <submittedName>
        <fullName evidence="3">Uncharacterized protein</fullName>
    </submittedName>
</protein>
<reference evidence="3 4" key="1">
    <citation type="submission" date="2018-09" db="EMBL/GenBank/DDBJ databases">
        <authorList>
            <person name="Grouzdev D.S."/>
            <person name="Krutkina M.S."/>
        </authorList>
    </citation>
    <scope>NUCLEOTIDE SEQUENCE [LARGE SCALE GENOMIC DNA]</scope>
    <source>
        <strain evidence="3 4">RmlP001</strain>
    </source>
</reference>
<proteinExistence type="predicted"/>
<keyword evidence="1" id="KW-0472">Membrane</keyword>
<dbReference type="AlphaFoldDB" id="A0A4Q2RAA1"/>
<evidence type="ECO:0000313" key="3">
    <source>
        <dbReference type="EMBL" id="RYB02795.1"/>
    </source>
</evidence>